<feature type="region of interest" description="Disordered" evidence="2">
    <location>
        <begin position="20"/>
        <end position="64"/>
    </location>
</feature>
<keyword evidence="5" id="KW-1185">Reference proteome</keyword>
<evidence type="ECO:0000256" key="1">
    <source>
        <dbReference type="SAM" id="Coils"/>
    </source>
</evidence>
<gene>
    <name evidence="4" type="ORF">DGYR_LOCUS2917</name>
</gene>
<dbReference type="AlphaFoldDB" id="A0A7I8VHH4"/>
<sequence length="1087" mass="126820">MIIFHGEICIETYKEIESRNKTADSSLTEKTAHSSSTEKTADSSSTEKTPDSSSSRDKTADSSSSKKEIAASLSTIILSKLKENFSIDRFDLTIVCHPSNDTFDEQKEEIENKFIENFIDILKEKKVLITSDSLEYPALKLLLKSIKKYEENGGCPVPIVIYNPKENDEGNVNYLSIVDDLKREMENDVIHLIFDENDDNLLKIQNCLEKRQDVIWLNNKNKHRLANKVTKNTEWLRIADEKRDDFLKIIIFNIINKKKIFGRKSYLSDIGVNCMVKNFPNFNMKPNFIIQLPYSTLSDDNIQQIKHHLTENASLFLTDGKPNRLLAKATNDNKSIWCGFVKGEHNTIKNKDSVSQETLKGAGLDLNHQYFYFLGEDEDEMETKEAFIKHVQTQHEKVIDVLINFEGNSNDEVIQRLKSKKYIISPTEIKDEKMNEECKKYLKTFKKEENGLKDCLQEIYEENYPSLFIDEQDNETVKNTLKERKDILKGKHLFITFNNNDEHDNFDNQFMRIFEKKFNVVVKVFKPLILIDGCSKLLGPCKKATQEKKIKLYSTEPSCLEHSSKEECPNHKEKYDHYKSLKKSFLPKAILQKQIIQAEDKIPDFYLISILIVIGGEIYKTLQEICNILTVKNDRIDKKPNVFIIRKCGKTSLFLYRFISIIKSEKAESEISDLWKKKIKNLTMTKKVDECFELCKTISKYKDQIHIVNLYKEDLKTAIEDAYFNKLNDDDQFELAIRWGITHRQFKEDFDPYIEKEKFQNYQEFFTDSLKSDNKRVVEIVHSIFPDVTKTFYPDELFTLSLNNVKGFKFIQNLEKKPIVVLEKLNGAEKLLSILNNEAFNKNKEAQDHKKKLNNFKEEFKNAVLNLFNEHFDKNSSVYSSLENKLLDGDDITFIFAWSIIANKTKVSEYFWLKSNNPLKLAIFAFGILKRARKEAIKEYDTFLATSLLERKQVWKDKALRYLNDACENDKNIIDKKVKEEAKQRPNSIDSARAVRFKEYIASAFGQWYLNELWQGNLGNGTNFSPRVKFWIALILHLLCLFTFSFYYLIDLQPKTDKSLHGSEVAFYFFLSLIVLMEISQVTNSFP</sequence>
<protein>
    <submittedName>
        <fullName evidence="4">DgyrCDS3183</fullName>
    </submittedName>
</protein>
<evidence type="ECO:0000313" key="4">
    <source>
        <dbReference type="EMBL" id="CAD5114024.1"/>
    </source>
</evidence>
<comment type="caution">
    <text evidence="4">The sequence shown here is derived from an EMBL/GenBank/DDBJ whole genome shotgun (WGS) entry which is preliminary data.</text>
</comment>
<proteinExistence type="predicted"/>
<evidence type="ECO:0000256" key="3">
    <source>
        <dbReference type="SAM" id="Phobius"/>
    </source>
</evidence>
<reference evidence="4 5" key="1">
    <citation type="submission" date="2020-08" db="EMBL/GenBank/DDBJ databases">
        <authorList>
            <person name="Hejnol A."/>
        </authorList>
    </citation>
    <scope>NUCLEOTIDE SEQUENCE [LARGE SCALE GENOMIC DNA]</scope>
</reference>
<evidence type="ECO:0000256" key="2">
    <source>
        <dbReference type="SAM" id="MobiDB-lite"/>
    </source>
</evidence>
<keyword evidence="3" id="KW-0812">Transmembrane</keyword>
<accession>A0A7I8VHH4</accession>
<feature type="compositionally biased region" description="Low complexity" evidence="2">
    <location>
        <begin position="34"/>
        <end position="47"/>
    </location>
</feature>
<feature type="compositionally biased region" description="Basic and acidic residues" evidence="2">
    <location>
        <begin position="48"/>
        <end position="64"/>
    </location>
</feature>
<feature type="transmembrane region" description="Helical" evidence="3">
    <location>
        <begin position="1062"/>
        <end position="1082"/>
    </location>
</feature>
<dbReference type="Proteomes" id="UP000549394">
    <property type="component" value="Unassembled WGS sequence"/>
</dbReference>
<keyword evidence="3" id="KW-0472">Membrane</keyword>
<name>A0A7I8VHH4_9ANNE</name>
<feature type="coiled-coil region" evidence="1">
    <location>
        <begin position="839"/>
        <end position="866"/>
    </location>
</feature>
<organism evidence="4 5">
    <name type="scientific">Dimorphilus gyrociliatus</name>
    <dbReference type="NCBI Taxonomy" id="2664684"/>
    <lineage>
        <taxon>Eukaryota</taxon>
        <taxon>Metazoa</taxon>
        <taxon>Spiralia</taxon>
        <taxon>Lophotrochozoa</taxon>
        <taxon>Annelida</taxon>
        <taxon>Polychaeta</taxon>
        <taxon>Polychaeta incertae sedis</taxon>
        <taxon>Dinophilidae</taxon>
        <taxon>Dimorphilus</taxon>
    </lineage>
</organism>
<keyword evidence="1" id="KW-0175">Coiled coil</keyword>
<feature type="transmembrane region" description="Helical" evidence="3">
    <location>
        <begin position="1030"/>
        <end position="1050"/>
    </location>
</feature>
<dbReference type="EMBL" id="CAJFCJ010000005">
    <property type="protein sequence ID" value="CAD5114024.1"/>
    <property type="molecule type" value="Genomic_DNA"/>
</dbReference>
<evidence type="ECO:0000313" key="5">
    <source>
        <dbReference type="Proteomes" id="UP000549394"/>
    </source>
</evidence>
<keyword evidence="3" id="KW-1133">Transmembrane helix</keyword>